<feature type="compositionally biased region" description="Low complexity" evidence="6">
    <location>
        <begin position="1002"/>
        <end position="1040"/>
    </location>
</feature>
<feature type="compositionally biased region" description="Acidic residues" evidence="6">
    <location>
        <begin position="1956"/>
        <end position="1978"/>
    </location>
</feature>
<feature type="compositionally biased region" description="Basic and acidic residues" evidence="6">
    <location>
        <begin position="1283"/>
        <end position="1303"/>
    </location>
</feature>
<feature type="compositionally biased region" description="Acidic residues" evidence="6">
    <location>
        <begin position="1370"/>
        <end position="1390"/>
    </location>
</feature>
<feature type="compositionally biased region" description="Acidic residues" evidence="6">
    <location>
        <begin position="1855"/>
        <end position="1871"/>
    </location>
</feature>
<feature type="compositionally biased region" description="Low complexity" evidence="6">
    <location>
        <begin position="1070"/>
        <end position="1085"/>
    </location>
</feature>
<dbReference type="GO" id="GO:0005634">
    <property type="term" value="C:nucleus"/>
    <property type="evidence" value="ECO:0007669"/>
    <property type="project" value="UniProtKB-SubCell"/>
</dbReference>
<dbReference type="EMBL" id="CM014101">
    <property type="protein sequence ID" value="TKS93064.1"/>
    <property type="molecule type" value="Genomic_DNA"/>
</dbReference>
<name>A0A4U5VW77_COLLU</name>
<feature type="compositionally biased region" description="Basic and acidic residues" evidence="6">
    <location>
        <begin position="1536"/>
        <end position="1553"/>
    </location>
</feature>
<dbReference type="InterPro" id="IPR026811">
    <property type="entry name" value="CIZ1"/>
</dbReference>
<feature type="compositionally biased region" description="Basic and acidic residues" evidence="6">
    <location>
        <begin position="1123"/>
        <end position="1135"/>
    </location>
</feature>
<feature type="compositionally biased region" description="Acidic residues" evidence="6">
    <location>
        <begin position="2026"/>
        <end position="2039"/>
    </location>
</feature>
<feature type="compositionally biased region" description="Acidic residues" evidence="6">
    <location>
        <begin position="948"/>
        <end position="973"/>
    </location>
</feature>
<dbReference type="STRING" id="240159.A0A4U5VW77"/>
<feature type="compositionally biased region" description="Acidic residues" evidence="6">
    <location>
        <begin position="1566"/>
        <end position="1576"/>
    </location>
</feature>
<feature type="compositionally biased region" description="Basic and acidic residues" evidence="6">
    <location>
        <begin position="1626"/>
        <end position="1648"/>
    </location>
</feature>
<feature type="domain" description="Matrin-type" evidence="7">
    <location>
        <begin position="2236"/>
        <end position="2267"/>
    </location>
</feature>
<feature type="compositionally biased region" description="Basic and acidic residues" evidence="6">
    <location>
        <begin position="1443"/>
        <end position="1455"/>
    </location>
</feature>
<gene>
    <name evidence="8" type="ORF">D9C73_026949</name>
</gene>
<evidence type="ECO:0000256" key="3">
    <source>
        <dbReference type="ARBA" id="ARBA00022771"/>
    </source>
</evidence>
<feature type="compositionally biased region" description="Polar residues" evidence="6">
    <location>
        <begin position="1094"/>
        <end position="1104"/>
    </location>
</feature>
<feature type="compositionally biased region" description="Polar residues" evidence="6">
    <location>
        <begin position="762"/>
        <end position="807"/>
    </location>
</feature>
<reference evidence="8 9" key="1">
    <citation type="submission" date="2019-01" db="EMBL/GenBank/DDBJ databases">
        <title>Genome Assembly of Collichthys lucidus.</title>
        <authorList>
            <person name="Cai M."/>
            <person name="Xiao S."/>
        </authorList>
    </citation>
    <scope>NUCLEOTIDE SEQUENCE [LARGE SCALE GENOMIC DNA]</scope>
    <source>
        <strain evidence="8">JT15FE1705JMU</strain>
        <tissue evidence="8">Muscle</tissue>
    </source>
</reference>
<feature type="compositionally biased region" description="Basic and acidic residues" evidence="6">
    <location>
        <begin position="123"/>
        <end position="139"/>
    </location>
</feature>
<feature type="compositionally biased region" description="Basic and acidic residues" evidence="6">
    <location>
        <begin position="1319"/>
        <end position="1331"/>
    </location>
</feature>
<evidence type="ECO:0000259" key="7">
    <source>
        <dbReference type="PROSITE" id="PS50171"/>
    </source>
</evidence>
<feature type="region of interest" description="Disordered" evidence="6">
    <location>
        <begin position="932"/>
        <end position="2208"/>
    </location>
</feature>
<dbReference type="InterPro" id="IPR000690">
    <property type="entry name" value="Matrin/U1-C_Znf_C2H2"/>
</dbReference>
<dbReference type="GO" id="GO:0003676">
    <property type="term" value="F:nucleic acid binding"/>
    <property type="evidence" value="ECO:0007669"/>
    <property type="project" value="InterPro"/>
</dbReference>
<keyword evidence="5" id="KW-0539">Nucleus</keyword>
<keyword evidence="4" id="KW-0862">Zinc</keyword>
<feature type="compositionally biased region" description="Basic and acidic residues" evidence="6">
    <location>
        <begin position="1663"/>
        <end position="1686"/>
    </location>
</feature>
<feature type="compositionally biased region" description="Polar residues" evidence="6">
    <location>
        <begin position="1041"/>
        <end position="1054"/>
    </location>
</feature>
<feature type="region of interest" description="Disordered" evidence="6">
    <location>
        <begin position="760"/>
        <end position="834"/>
    </location>
</feature>
<dbReference type="PROSITE" id="PS50171">
    <property type="entry name" value="ZF_MATRIN"/>
    <property type="match status" value="1"/>
</dbReference>
<keyword evidence="9" id="KW-1185">Reference proteome</keyword>
<evidence type="ECO:0000256" key="1">
    <source>
        <dbReference type="ARBA" id="ARBA00004123"/>
    </source>
</evidence>
<dbReference type="PANTHER" id="PTHR15491:SF9">
    <property type="entry name" value="CIP1-INTERACTING ZINC FINGER PROTEIN"/>
    <property type="match status" value="1"/>
</dbReference>
<feature type="region of interest" description="Disordered" evidence="6">
    <location>
        <begin position="1"/>
        <end position="186"/>
    </location>
</feature>
<feature type="compositionally biased region" description="Low complexity" evidence="6">
    <location>
        <begin position="2122"/>
        <end position="2139"/>
    </location>
</feature>
<dbReference type="Gene3D" id="3.30.70.330">
    <property type="match status" value="1"/>
</dbReference>
<dbReference type="Proteomes" id="UP000298787">
    <property type="component" value="Chromosome 24"/>
</dbReference>
<feature type="compositionally biased region" description="Acidic residues" evidence="6">
    <location>
        <begin position="1728"/>
        <end position="1748"/>
    </location>
</feature>
<dbReference type="PANTHER" id="PTHR15491">
    <property type="match status" value="1"/>
</dbReference>
<feature type="compositionally biased region" description="Basic and acidic residues" evidence="6">
    <location>
        <begin position="2166"/>
        <end position="2193"/>
    </location>
</feature>
<dbReference type="GO" id="GO:0008270">
    <property type="term" value="F:zinc ion binding"/>
    <property type="evidence" value="ECO:0007669"/>
    <property type="project" value="UniProtKB-KW"/>
</dbReference>
<evidence type="ECO:0000256" key="2">
    <source>
        <dbReference type="ARBA" id="ARBA00022723"/>
    </source>
</evidence>
<feature type="compositionally biased region" description="Polar residues" evidence="6">
    <location>
        <begin position="160"/>
        <end position="169"/>
    </location>
</feature>
<dbReference type="InterPro" id="IPR012677">
    <property type="entry name" value="Nucleotide-bd_a/b_plait_sf"/>
</dbReference>
<feature type="compositionally biased region" description="Basic and acidic residues" evidence="6">
    <location>
        <begin position="1157"/>
        <end position="1178"/>
    </location>
</feature>
<feature type="compositionally biased region" description="Acidic residues" evidence="6">
    <location>
        <begin position="2066"/>
        <end position="2076"/>
    </location>
</feature>
<feature type="region of interest" description="Disordered" evidence="6">
    <location>
        <begin position="258"/>
        <end position="283"/>
    </location>
</feature>
<keyword evidence="3" id="KW-0863">Zinc-finger</keyword>
<feature type="compositionally biased region" description="Basic and acidic residues" evidence="6">
    <location>
        <begin position="1754"/>
        <end position="1776"/>
    </location>
</feature>
<evidence type="ECO:0000256" key="6">
    <source>
        <dbReference type="SAM" id="MobiDB-lite"/>
    </source>
</evidence>
<organism evidence="8 9">
    <name type="scientific">Collichthys lucidus</name>
    <name type="common">Big head croaker</name>
    <name type="synonym">Sciaena lucida</name>
    <dbReference type="NCBI Taxonomy" id="240159"/>
    <lineage>
        <taxon>Eukaryota</taxon>
        <taxon>Metazoa</taxon>
        <taxon>Chordata</taxon>
        <taxon>Craniata</taxon>
        <taxon>Vertebrata</taxon>
        <taxon>Euteleostomi</taxon>
        <taxon>Actinopterygii</taxon>
        <taxon>Neopterygii</taxon>
        <taxon>Teleostei</taxon>
        <taxon>Neoteleostei</taxon>
        <taxon>Acanthomorphata</taxon>
        <taxon>Eupercaria</taxon>
        <taxon>Sciaenidae</taxon>
        <taxon>Collichthys</taxon>
    </lineage>
</organism>
<feature type="compositionally biased region" description="Basic and acidic residues" evidence="6">
    <location>
        <begin position="1465"/>
        <end position="1480"/>
    </location>
</feature>
<evidence type="ECO:0000313" key="9">
    <source>
        <dbReference type="Proteomes" id="UP000298787"/>
    </source>
</evidence>
<evidence type="ECO:0000256" key="4">
    <source>
        <dbReference type="ARBA" id="ARBA00022833"/>
    </source>
</evidence>
<feature type="compositionally biased region" description="Acidic residues" evidence="6">
    <location>
        <begin position="1501"/>
        <end position="1519"/>
    </location>
</feature>
<feature type="compositionally biased region" description="Basic and acidic residues" evidence="6">
    <location>
        <begin position="1809"/>
        <end position="1825"/>
    </location>
</feature>
<feature type="compositionally biased region" description="Low complexity" evidence="6">
    <location>
        <begin position="140"/>
        <end position="159"/>
    </location>
</feature>
<feature type="compositionally biased region" description="Basic and acidic residues" evidence="6">
    <location>
        <begin position="1602"/>
        <end position="1618"/>
    </location>
</feature>
<feature type="compositionally biased region" description="Polar residues" evidence="6">
    <location>
        <begin position="1712"/>
        <end position="1722"/>
    </location>
</feature>
<feature type="compositionally biased region" description="Polar residues" evidence="6">
    <location>
        <begin position="1777"/>
        <end position="1786"/>
    </location>
</feature>
<feature type="compositionally biased region" description="Acidic residues" evidence="6">
    <location>
        <begin position="1191"/>
        <end position="1206"/>
    </location>
</feature>
<keyword evidence="2" id="KW-0479">Metal-binding</keyword>
<accession>A0A4U5VW77</accession>
<comment type="subcellular location">
    <subcellularLocation>
        <location evidence="1">Nucleus</location>
    </subcellularLocation>
</comment>
<feature type="compositionally biased region" description="Basic and acidic residues" evidence="6">
    <location>
        <begin position="84"/>
        <end position="98"/>
    </location>
</feature>
<feature type="compositionally biased region" description="Basic residues" evidence="6">
    <location>
        <begin position="2084"/>
        <end position="2093"/>
    </location>
</feature>
<feature type="compositionally biased region" description="Basic and acidic residues" evidence="6">
    <location>
        <begin position="2145"/>
        <end position="2159"/>
    </location>
</feature>
<sequence length="2317" mass="256938">MDSTAQKPKTSVDKLATAGAAAKEKVDETAAKAGGAPSKSTTSETRPDVETSKPKESETKVKEAVVVPPKDTAKVVKRANVTEIEPKHQTKLDKANRAEDDEQMQLGETVSKVAEPMEVGSSTDEKGKQLTSENSDKSSDSQPPTSTVQTPPTESSVSSLTHVQQSTLSEPVPTKCKLVSEPSETSVKGSAIMLKELDAVVKPPTKTVTEPTKIKEVVGKAKVMVSKVDTASKMQKPKTSGDKLPLAGAVAKEKVEETAAKAVSAPSKSTTSENFKPEESETKVQEAVVVPKDTANVTGIEPKHQAKLDEANRAEDFEPMQLGETGVAEAIEFAQIGQKKMLITLPKHFSDSYTEDELAGLFIPFGFEYTDENIYVIPQAHMSMCDSWRTVFIKNISVTEARDLRESVRKMKVRNYLPLLNKVFVEFETFQDTDQLGVWYSRLKRPPGYEIQRLGMPQDKHPELYFGAPHLVHNAVPDSEESGPGVFVPMRFDLPQGTGGAFWVTMRSRPFMYPTISVWFNVPDHLTARGKEDIEKARSILGSMSPTIMLTGLPMGDYKHEDLAKLVWRYFPKQNLHSLYYNMTVLPLQRRAFVHFPDWTSCRKFLRDPRTESYYIKKRRLTSHFVLDYMRQESSEEMKYKSLMKLSNAGVPEEESLEERLLCVEISETSVEVIELVMEVVATLATFVNFLPLGNRICVEMAEPSGVKQVVEKYKTVPQKPNRQSTWNKVQRFESLKSLKQRLQDSSEITIHFEPDTVNFKAKTTSHPPTQPPTVKSQTQPLPPECSNNGSQPAQQASGPGGSTPSKPITAGPSETAASDVAMDEDVEKSGTETTIDFTVGARANEDVKKALTTLNSAAADVTSTSVVSGGNTAPSATGLTPEENLAELPQIDTDIFKALKAAVHQYRLTRESKPQSEDEVQDDFANDRISSKAYLSDEQSFNMDDFVTVDEIGEDVEDASLEPESLEPESLEPESLSASKQSSRTREGHGSGRSSEGKLASTRSSTDSKRSASSSSCSSSSKSTKGSSSASPNKSKTSSEPTSTASVSKSSTYAPPLSTGIPSSPGQKTEQTTSSGRSTRSSSAAREREKITSAATVKASMQTPPKPLREEAGVTESAVTVSDHKASAETKLETSSEEQGVELSQGQSLEIGNVDTLKDQKKSKEEGKKDDDDKHIEDDDNMENYQILDSVDDQTDEQIDDGNEDDSSKIQQTRPEKGPTVGDEGKARPEEDSEMEINSPFQVLDSVTEDQAAMSQEDSHLVQDDDSTLKQLSEEGATPAVDRSESKDAVGKDQETNDKDFQVSDTCSVQALGGNGDGENKRHKEEEEVKLVSAESCKASKDVETPDDQIVKEDQPVQDNDNKDHDSDGTEQETFEILDSIDDQTATEDDSPKHETDETSQEEVSPREEDQDSYQVIDSLEDQPTTTEPESETDKKGKRTKRGEATATKDDRPSRRSGPATRASKSEETEKSPKKEDRTVKKHETRTKKDTTAGVREITEAPEEMMYEIVDSVEDEPVQETATTERSCRRRSTRGKKEEKITLESTEVSEKPVEDEEATYKILDSVEEETVDDEPIATRRSTRGKTSKDTPTRTRQTPARESQERNRETAKKGERAPSRHSTPTKSDDVGERSEEVTCKMYEDKATDDQPTTGAKRKRGRPKKEVKIKKDIMTLKKEDKDASEKAAEEEEATYQILDSVEDKTTDGPPPSGQSRKNATSLMVPSKNEEEEPMYEIIDSLEDDQEEPNTTEVSDGGRKKTSDETPAKEEPSTDKGDTSTCGTTSLYETVDDLEEARDDPSAAEDSAVGNEERTSNTDIKKEDKSTTKSRHGTATPEEEKKEKSPEKNNPVSTLDEVSEEEEDYPDDTAEEEELRKRQAATKEKQFAKERKARRTTEREKRRPRDKEKREQMSRSRSSSSGGGGDRGGTRRTKERGRENDEEEEEVDTKELVTLDEVGADEAGEERELESREWDEEITEGELQALVTLDEFVEEEDDKKTPETRPLLQEDESEPDSLNPETLVTLDEAGDEKDEEPDEEQAEKTSRSAKRKHDGDTEETMNFVTIDEVGEVEEEEEKEAVTVTRTRGRAKKRSRQTPVRKSARGKKVSTDEEKEAADVPPPTSLDASSSSDKDPSTSLSDGQQDVQRTEVEVASQTHDEASSAGHELQPERPENQTVKERLSRADIKVVSKQRSELVGPEPKRSRSQSPCVAADFKMPTFKPNNPLGQEFVVPKSGYFCNICSVFYVNENTAKELHCSSRRHYDNLQVHTRAHTHTQYEHTENTLCLTLFVFLFAETLREAQTETAKKCNAKSSRLRL</sequence>
<evidence type="ECO:0000313" key="8">
    <source>
        <dbReference type="EMBL" id="TKS93064.1"/>
    </source>
</evidence>
<feature type="compositionally biased region" description="Basic and acidic residues" evidence="6">
    <location>
        <begin position="1872"/>
        <end position="1912"/>
    </location>
</feature>
<evidence type="ECO:0000256" key="5">
    <source>
        <dbReference type="ARBA" id="ARBA00023242"/>
    </source>
</evidence>
<feature type="compositionally biased region" description="Basic and acidic residues" evidence="6">
    <location>
        <begin position="1339"/>
        <end position="1369"/>
    </location>
</feature>
<feature type="compositionally biased region" description="Basic and acidic residues" evidence="6">
    <location>
        <begin position="45"/>
        <end position="63"/>
    </location>
</feature>
<proteinExistence type="predicted"/>
<protein>
    <submittedName>
        <fullName evidence="8">Matrin-3</fullName>
    </submittedName>
</protein>
<feature type="compositionally biased region" description="Basic and acidic residues" evidence="6">
    <location>
        <begin position="1836"/>
        <end position="1845"/>
    </location>
</feature>